<evidence type="ECO:0000313" key="2">
    <source>
        <dbReference type="EMBL" id="APZ94941.1"/>
    </source>
</evidence>
<gene>
    <name evidence="2" type="primary">bepE_4</name>
    <name evidence="2" type="ORF">Fuma_04592</name>
</gene>
<protein>
    <submittedName>
        <fullName evidence="2">Efflux pump membrane transporter BepE</fullName>
    </submittedName>
</protein>
<dbReference type="SUPFAM" id="SSF82714">
    <property type="entry name" value="Multidrug efflux transporter AcrB TolC docking domain, DN and DC subdomains"/>
    <property type="match status" value="2"/>
</dbReference>
<keyword evidence="1" id="KW-1133">Transmembrane helix</keyword>
<accession>A0A1P8WLM1</accession>
<feature type="transmembrane region" description="Helical" evidence="1">
    <location>
        <begin position="1037"/>
        <end position="1055"/>
    </location>
</feature>
<feature type="transmembrane region" description="Helical" evidence="1">
    <location>
        <begin position="414"/>
        <end position="434"/>
    </location>
</feature>
<dbReference type="Gene3D" id="3.30.2090.10">
    <property type="entry name" value="Multidrug efflux transporter AcrB TolC docking domain, DN and DC subdomains"/>
    <property type="match status" value="2"/>
</dbReference>
<dbReference type="AlphaFoldDB" id="A0A1P8WLM1"/>
<feature type="transmembrane region" description="Helical" evidence="1">
    <location>
        <begin position="519"/>
        <end position="541"/>
    </location>
</feature>
<keyword evidence="1" id="KW-0472">Membrane</keyword>
<dbReference type="Gene3D" id="3.30.70.1440">
    <property type="entry name" value="Multidrug efflux transporter AcrB pore domain"/>
    <property type="match status" value="1"/>
</dbReference>
<name>A0A1P8WLM1_9PLAN</name>
<dbReference type="Gene3D" id="1.20.1640.10">
    <property type="entry name" value="Multidrug efflux transporter AcrB transmembrane domain"/>
    <property type="match status" value="3"/>
</dbReference>
<feature type="transmembrane region" description="Helical" evidence="1">
    <location>
        <begin position="581"/>
        <end position="603"/>
    </location>
</feature>
<feature type="transmembrane region" description="Helical" evidence="1">
    <location>
        <begin position="976"/>
        <end position="993"/>
    </location>
</feature>
<dbReference type="Gene3D" id="3.30.70.1430">
    <property type="entry name" value="Multidrug efflux transporter AcrB pore domain"/>
    <property type="match status" value="2"/>
</dbReference>
<dbReference type="InterPro" id="IPR027463">
    <property type="entry name" value="AcrB_DN_DC_subdom"/>
</dbReference>
<feature type="transmembrane region" description="Helical" evidence="1">
    <location>
        <begin position="32"/>
        <end position="50"/>
    </location>
</feature>
<feature type="transmembrane region" description="Helical" evidence="1">
    <location>
        <begin position="389"/>
        <end position="408"/>
    </location>
</feature>
<feature type="transmembrane region" description="Helical" evidence="1">
    <location>
        <begin position="489"/>
        <end position="507"/>
    </location>
</feature>
<evidence type="ECO:0000256" key="1">
    <source>
        <dbReference type="SAM" id="Phobius"/>
    </source>
</evidence>
<dbReference type="Pfam" id="PF00873">
    <property type="entry name" value="ACR_tran"/>
    <property type="match status" value="3"/>
</dbReference>
<keyword evidence="1" id="KW-0812">Transmembrane</keyword>
<dbReference type="SUPFAM" id="SSF82866">
    <property type="entry name" value="Multidrug efflux transporter AcrB transmembrane domain"/>
    <property type="match status" value="2"/>
</dbReference>
<dbReference type="KEGG" id="fmr:Fuma_04592"/>
<dbReference type="PRINTS" id="PR00702">
    <property type="entry name" value="ACRIFLAVINRP"/>
</dbReference>
<feature type="transmembrane region" description="Helical" evidence="1">
    <location>
        <begin position="1113"/>
        <end position="1140"/>
    </location>
</feature>
<dbReference type="SUPFAM" id="SSF82693">
    <property type="entry name" value="Multidrug efflux transporter AcrB pore domain, PN1, PN2, PC1 and PC2 subdomains"/>
    <property type="match status" value="3"/>
</dbReference>
<organism evidence="2 3">
    <name type="scientific">Fuerstiella marisgermanici</name>
    <dbReference type="NCBI Taxonomy" id="1891926"/>
    <lineage>
        <taxon>Bacteria</taxon>
        <taxon>Pseudomonadati</taxon>
        <taxon>Planctomycetota</taxon>
        <taxon>Planctomycetia</taxon>
        <taxon>Planctomycetales</taxon>
        <taxon>Planctomycetaceae</taxon>
        <taxon>Fuerstiella</taxon>
    </lineage>
</organism>
<dbReference type="Gene3D" id="3.30.70.1320">
    <property type="entry name" value="Multidrug efflux transporter AcrB pore domain like"/>
    <property type="match status" value="2"/>
</dbReference>
<dbReference type="STRING" id="1891926.Fuma_04592"/>
<dbReference type="PANTHER" id="PTHR32063:SF16">
    <property type="entry name" value="CATION EFFLUX SYSTEM (ACRB_ACRD_ACRF FAMILY)"/>
    <property type="match status" value="1"/>
</dbReference>
<keyword evidence="3" id="KW-1185">Reference proteome</keyword>
<dbReference type="RefSeq" id="WP_077026171.1">
    <property type="nucleotide sequence ID" value="NZ_CP017641.1"/>
</dbReference>
<proteinExistence type="predicted"/>
<dbReference type="InterPro" id="IPR001036">
    <property type="entry name" value="Acrflvin-R"/>
</dbReference>
<sequence>MTNPDVVNDSSADAESMPFLTRIVDVFLRGDIAIMLTIVSLMLGAAALYLTPREEEPQIVVPMADVLISAPGLSAEEVEQLVTTKVEKLLYQIDGVEYVYSMSRPGQSVVTVRSYVGEDREDSLIKLYNKVYSNVDDIPAGVAGWVIKPVEVDDVPIVVATLWSDRTDLYGDHELRRLAEEIQDDLQAIPNTNRVWVVGGRPRQIRVELNPSALAARQVSALQVANALRASNVNRRSNGFGQQEEHFIVEAGTFVRDANELQRLVVSVTDGRPVYLQDVADVIDGPAEAESYSWMGFGAAEIASPAALPFLKDDDASGAAASADPAVTFETFPAVNIAIAKRKGTNAVWVADDVKDRLAELSQSLLPDGVHYRVTRDYGETANDKVNELVEGLAVAVLTVIAFIGVVLGWRAALVIALAIPVCYSLTLFINLMAGYTINRVTMFALILSLGLLVDDPITDVENVARYFTLRLFPARKSVLRAIQEVRPALILSTLAIIASFLPLAFITGMMGPYMAPMALNVPLTVSVSTLVAFVLTPWLAMVSLRKIIDDPSVAEEFDVTKRPLYRFFRWMLTPLLNHRWMSYSVLASTGLLLLAALILPAFRMVPLKMLPYDNKNEFQIVIDLPEGTTLERTDAVARELGRYLSAEAEVRDYQAVVGTASPMDFNGMVRHYFLRQGPNVADIRVNLVSKDVRVHQSHEMILRIRNGLSELATSMGANIKLVESPPGPPVMATITAEVYGPDDVPYADLITASHQLADRMQKEPGLVDIDVSAESDQSVWVFETDKPKAALSGVSTDTIAQTLQLALDGLPATVLHLPSEVDPLVVQLRLPTWQRSAIDDLEELYVKGETGRMVQLGALGEFRKRTDDKTIYHKNLKRVAYVYADVAGRAPADAIIDIQWDRQEAGTSSFGSVDLRRNEDDVRSPDGQAVDSRAAADRTWLSPGGGDPWRVADGIRVEWAGEGEWKITLDVFRDLGLAFGAALVGIFVLLMFQTGSRILPVVIMLAIPLSLIGILPGFWLLNTVTSRPIGGHPNPVFFTATAMIGMIALSGIVVRNSVVLIDFIHIGQSEGLSLREAIIRSVAVRTRPILLTAGTTLLGNWVITLDPIFSGLAWAIIFGLLTSTFFTLIVIPLVYWLIYGESLETDDGKLSGS</sequence>
<dbReference type="GO" id="GO:0042910">
    <property type="term" value="F:xenobiotic transmembrane transporter activity"/>
    <property type="evidence" value="ECO:0007669"/>
    <property type="project" value="TreeGrafter"/>
</dbReference>
<dbReference type="Proteomes" id="UP000187735">
    <property type="component" value="Chromosome"/>
</dbReference>
<feature type="transmembrane region" description="Helical" evidence="1">
    <location>
        <begin position="999"/>
        <end position="1025"/>
    </location>
</feature>
<reference evidence="2 3" key="1">
    <citation type="journal article" date="2016" name="Front. Microbiol.">
        <title>Fuerstia marisgermanicae gen. nov., sp. nov., an Unusual Member of the Phylum Planctomycetes from the German Wadden Sea.</title>
        <authorList>
            <person name="Kohn T."/>
            <person name="Heuer A."/>
            <person name="Jogler M."/>
            <person name="Vollmers J."/>
            <person name="Boedeker C."/>
            <person name="Bunk B."/>
            <person name="Rast P."/>
            <person name="Borchert D."/>
            <person name="Glockner I."/>
            <person name="Freese H.M."/>
            <person name="Klenk H.P."/>
            <person name="Overmann J."/>
            <person name="Kaster A.K."/>
            <person name="Rohde M."/>
            <person name="Wiegand S."/>
            <person name="Jogler C."/>
        </authorList>
    </citation>
    <scope>NUCLEOTIDE SEQUENCE [LARGE SCALE GENOMIC DNA]</scope>
    <source>
        <strain evidence="2 3">NH11</strain>
    </source>
</reference>
<dbReference type="EMBL" id="CP017641">
    <property type="protein sequence ID" value="APZ94941.1"/>
    <property type="molecule type" value="Genomic_DNA"/>
</dbReference>
<evidence type="ECO:0000313" key="3">
    <source>
        <dbReference type="Proteomes" id="UP000187735"/>
    </source>
</evidence>
<dbReference type="GO" id="GO:0005886">
    <property type="term" value="C:plasma membrane"/>
    <property type="evidence" value="ECO:0007669"/>
    <property type="project" value="TreeGrafter"/>
</dbReference>
<dbReference type="PANTHER" id="PTHR32063">
    <property type="match status" value="1"/>
</dbReference>